<dbReference type="GO" id="GO:0022857">
    <property type="term" value="F:transmembrane transporter activity"/>
    <property type="evidence" value="ECO:0007669"/>
    <property type="project" value="TreeGrafter"/>
</dbReference>
<dbReference type="Proteomes" id="UP000249169">
    <property type="component" value="Unassembled WGS sequence"/>
</dbReference>
<feature type="transmembrane region" description="Helical" evidence="7">
    <location>
        <begin position="349"/>
        <end position="382"/>
    </location>
</feature>
<dbReference type="EMBL" id="QHKO01000001">
    <property type="protein sequence ID" value="RAL24772.1"/>
    <property type="molecule type" value="Genomic_DNA"/>
</dbReference>
<dbReference type="AlphaFoldDB" id="A0A328C9I9"/>
<dbReference type="RefSeq" id="WP_111727944.1">
    <property type="nucleotide sequence ID" value="NZ_QHKO01000001.1"/>
</dbReference>
<evidence type="ECO:0000256" key="7">
    <source>
        <dbReference type="SAM" id="Phobius"/>
    </source>
</evidence>
<feature type="transmembrane region" description="Helical" evidence="7">
    <location>
        <begin position="403"/>
        <end position="427"/>
    </location>
</feature>
<evidence type="ECO:0000256" key="4">
    <source>
        <dbReference type="ARBA" id="ARBA00022989"/>
    </source>
</evidence>
<evidence type="ECO:0000256" key="3">
    <source>
        <dbReference type="ARBA" id="ARBA00022692"/>
    </source>
</evidence>
<feature type="transmembrane region" description="Helical" evidence="7">
    <location>
        <begin position="454"/>
        <end position="474"/>
    </location>
</feature>
<feature type="domain" description="ABC3 transporter permease C-terminal" evidence="8">
    <location>
        <begin position="360"/>
        <end position="484"/>
    </location>
</feature>
<keyword evidence="3 7" id="KW-0812">Transmembrane</keyword>
<dbReference type="PANTHER" id="PTHR30572">
    <property type="entry name" value="MEMBRANE COMPONENT OF TRANSPORTER-RELATED"/>
    <property type="match status" value="1"/>
</dbReference>
<dbReference type="PANTHER" id="PTHR30572:SF4">
    <property type="entry name" value="ABC TRANSPORTER PERMEASE YTRF"/>
    <property type="match status" value="1"/>
</dbReference>
<dbReference type="InterPro" id="IPR050250">
    <property type="entry name" value="Macrolide_Exporter_MacB"/>
</dbReference>
<keyword evidence="4 7" id="KW-1133">Transmembrane helix</keyword>
<evidence type="ECO:0000259" key="8">
    <source>
        <dbReference type="Pfam" id="PF02687"/>
    </source>
</evidence>
<organism evidence="9 10">
    <name type="scientific">Lujinxingia litoralis</name>
    <dbReference type="NCBI Taxonomy" id="2211119"/>
    <lineage>
        <taxon>Bacteria</taxon>
        <taxon>Deltaproteobacteria</taxon>
        <taxon>Bradymonadales</taxon>
        <taxon>Lujinxingiaceae</taxon>
        <taxon>Lujinxingia</taxon>
    </lineage>
</organism>
<keyword evidence="10" id="KW-1185">Reference proteome</keyword>
<sequence>MNSSFSPTRFRALVAQSLRQNRLHFALSGLGVAVGIATLVFFTALGQGVRTQILERVFVIGQLEVIDPTADAPSLGGLFGSGGGLNERMVQRVRDLDEVAAVFPKQKITFPASARGGKSLLGSDLTIEFIADGIPENLVDEDLKDPLGFTDHAAPSPCTADADCATGLSCAQNTCQPLACRPDDDLAQICGAQAYCHPQQHHCAWPIPVLAHPNLIELYNASLRTALKGSQGIGGQLPHLSEDLLVGLEFELVLGQSFLGRAGQSERQLERARLVGFSERAMPMGATLPLSIVQRLNAHYSGDDVAGIYHSLLVEAAANDQVPSLTARLTDELGLKLSSRHQQAERVGLLILLITLLFNLIALIILGISALNITHTFSMMVLKRRAEFGLMRALGATRRTIHLLVLGEATIVALLAALAGLAMGWLATLGIDLAFAHLVGDFPFKPDSLFGWRLWMPALGFGTALIFCWLGALIPARRAGHISPAAALTGR</sequence>
<reference evidence="9 10" key="1">
    <citation type="submission" date="2018-05" db="EMBL/GenBank/DDBJ databases">
        <title>Lujinxingia marina gen. nov. sp. nov., a new facultative anaerobic member of the class Deltaproteobacteria, and proposal of Lujinxingaceae fam. nov.</title>
        <authorList>
            <person name="Li C.-M."/>
        </authorList>
    </citation>
    <scope>NUCLEOTIDE SEQUENCE [LARGE SCALE GENOMIC DNA]</scope>
    <source>
        <strain evidence="9 10">B210</strain>
    </source>
</reference>
<evidence type="ECO:0000256" key="1">
    <source>
        <dbReference type="ARBA" id="ARBA00004651"/>
    </source>
</evidence>
<dbReference type="GO" id="GO:0005886">
    <property type="term" value="C:plasma membrane"/>
    <property type="evidence" value="ECO:0007669"/>
    <property type="project" value="UniProtKB-SubCell"/>
</dbReference>
<evidence type="ECO:0000256" key="2">
    <source>
        <dbReference type="ARBA" id="ARBA00022475"/>
    </source>
</evidence>
<name>A0A328C9I9_9DELT</name>
<feature type="transmembrane region" description="Helical" evidence="7">
    <location>
        <begin position="25"/>
        <end position="46"/>
    </location>
</feature>
<dbReference type="InterPro" id="IPR003838">
    <property type="entry name" value="ABC3_permease_C"/>
</dbReference>
<comment type="caution">
    <text evidence="9">The sequence shown here is derived from an EMBL/GenBank/DDBJ whole genome shotgun (WGS) entry which is preliminary data.</text>
</comment>
<dbReference type="OrthoDB" id="5489286at2"/>
<accession>A0A328C9I9</accession>
<comment type="similarity">
    <text evidence="6">Belongs to the ABC-4 integral membrane protein family.</text>
</comment>
<gene>
    <name evidence="9" type="ORF">DL240_00755</name>
</gene>
<evidence type="ECO:0000256" key="6">
    <source>
        <dbReference type="ARBA" id="ARBA00038076"/>
    </source>
</evidence>
<keyword evidence="2" id="KW-1003">Cell membrane</keyword>
<evidence type="ECO:0000313" key="9">
    <source>
        <dbReference type="EMBL" id="RAL24772.1"/>
    </source>
</evidence>
<protein>
    <recommendedName>
        <fullName evidence="8">ABC3 transporter permease C-terminal domain-containing protein</fullName>
    </recommendedName>
</protein>
<keyword evidence="5 7" id="KW-0472">Membrane</keyword>
<proteinExistence type="inferred from homology"/>
<evidence type="ECO:0000256" key="5">
    <source>
        <dbReference type="ARBA" id="ARBA00023136"/>
    </source>
</evidence>
<evidence type="ECO:0000313" key="10">
    <source>
        <dbReference type="Proteomes" id="UP000249169"/>
    </source>
</evidence>
<comment type="subcellular location">
    <subcellularLocation>
        <location evidence="1">Cell membrane</location>
        <topology evidence="1">Multi-pass membrane protein</topology>
    </subcellularLocation>
</comment>
<dbReference type="Pfam" id="PF02687">
    <property type="entry name" value="FtsX"/>
    <property type="match status" value="1"/>
</dbReference>